<organism evidence="2 3">
    <name type="scientific">Purpureocillium lilacinum</name>
    <name type="common">Paecilomyces lilacinus</name>
    <dbReference type="NCBI Taxonomy" id="33203"/>
    <lineage>
        <taxon>Eukaryota</taxon>
        <taxon>Fungi</taxon>
        <taxon>Dikarya</taxon>
        <taxon>Ascomycota</taxon>
        <taxon>Pezizomycotina</taxon>
        <taxon>Sordariomycetes</taxon>
        <taxon>Hypocreomycetidae</taxon>
        <taxon>Hypocreales</taxon>
        <taxon>Ophiocordycipitaceae</taxon>
        <taxon>Purpureocillium</taxon>
    </lineage>
</organism>
<feature type="region of interest" description="Disordered" evidence="1">
    <location>
        <begin position="179"/>
        <end position="227"/>
    </location>
</feature>
<dbReference type="Proteomes" id="UP000245956">
    <property type="component" value="Unassembled WGS sequence"/>
</dbReference>
<evidence type="ECO:0000313" key="3">
    <source>
        <dbReference type="Proteomes" id="UP000245956"/>
    </source>
</evidence>
<gene>
    <name evidence="2" type="ORF">PCL_04858</name>
</gene>
<sequence>MPKLSPFSSQAPLTCRRRHETASRTAGRSLNRPGLCKDALGTARKKIPSVASCDKVRDKSVPTPETRRRPTTDDRRPTPRRRQTSKWAMNPDPGPCLQALDPVLFPPAPRPHAGFLRAATAIDPSSRPRVEPRELHPDPSRGRRTEGQRKGQENSFQKRGIRVRVALLESFLGWHASSLDRRQPKRGGKRRGPNVRSPPLPPVVSLRLHRPSASPIGQLQTEKTCCS</sequence>
<dbReference type="EMBL" id="LCWV01000023">
    <property type="protein sequence ID" value="PWI66720.1"/>
    <property type="molecule type" value="Genomic_DNA"/>
</dbReference>
<feature type="compositionally biased region" description="Polar residues" evidence="1">
    <location>
        <begin position="215"/>
        <end position="227"/>
    </location>
</feature>
<feature type="compositionally biased region" description="Basic and acidic residues" evidence="1">
    <location>
        <begin position="54"/>
        <end position="77"/>
    </location>
</feature>
<evidence type="ECO:0000256" key="1">
    <source>
        <dbReference type="SAM" id="MobiDB-lite"/>
    </source>
</evidence>
<proteinExistence type="predicted"/>
<accession>A0A2U3DWT6</accession>
<dbReference type="AlphaFoldDB" id="A0A2U3DWT6"/>
<feature type="compositionally biased region" description="Basic and acidic residues" evidence="1">
    <location>
        <begin position="126"/>
        <end position="152"/>
    </location>
</feature>
<feature type="region of interest" description="Disordered" evidence="1">
    <location>
        <begin position="1"/>
        <end position="95"/>
    </location>
</feature>
<feature type="compositionally biased region" description="Basic residues" evidence="1">
    <location>
        <begin position="183"/>
        <end position="193"/>
    </location>
</feature>
<comment type="caution">
    <text evidence="2">The sequence shown here is derived from an EMBL/GenBank/DDBJ whole genome shotgun (WGS) entry which is preliminary data.</text>
</comment>
<evidence type="ECO:0000313" key="2">
    <source>
        <dbReference type="EMBL" id="PWI66720.1"/>
    </source>
</evidence>
<reference evidence="2 3" key="1">
    <citation type="journal article" date="2016" name="Front. Microbiol.">
        <title>Genome and transcriptome sequences reveal the specific parasitism of the nematophagous Purpureocillium lilacinum 36-1.</title>
        <authorList>
            <person name="Xie J."/>
            <person name="Li S."/>
            <person name="Mo C."/>
            <person name="Xiao X."/>
            <person name="Peng D."/>
            <person name="Wang G."/>
            <person name="Xiao Y."/>
        </authorList>
    </citation>
    <scope>NUCLEOTIDE SEQUENCE [LARGE SCALE GENOMIC DNA]</scope>
    <source>
        <strain evidence="2 3">36-1</strain>
    </source>
</reference>
<name>A0A2U3DWT6_PURLI</name>
<feature type="region of interest" description="Disordered" evidence="1">
    <location>
        <begin position="120"/>
        <end position="156"/>
    </location>
</feature>
<protein>
    <submittedName>
        <fullName evidence="2">Uncharacterized protein</fullName>
    </submittedName>
</protein>
<feature type="compositionally biased region" description="Polar residues" evidence="1">
    <location>
        <begin position="1"/>
        <end position="12"/>
    </location>
</feature>